<dbReference type="InterPro" id="IPR007146">
    <property type="entry name" value="Sas10/Utp3/C1D"/>
</dbReference>
<protein>
    <recommendedName>
        <fullName evidence="4">Sas10 C-terminal domain-containing protein</fullName>
    </recommendedName>
</protein>
<proteinExistence type="predicted"/>
<evidence type="ECO:0000313" key="3">
    <source>
        <dbReference type="Proteomes" id="UP000242474"/>
    </source>
</evidence>
<keyword evidence="1" id="KW-0175">Coiled coil</keyword>
<dbReference type="STRING" id="763665.A0A2G5B871"/>
<organism evidence="2 3">
    <name type="scientific">Coemansia reversa (strain ATCC 12441 / NRRL 1564)</name>
    <dbReference type="NCBI Taxonomy" id="763665"/>
    <lineage>
        <taxon>Eukaryota</taxon>
        <taxon>Fungi</taxon>
        <taxon>Fungi incertae sedis</taxon>
        <taxon>Zoopagomycota</taxon>
        <taxon>Kickxellomycotina</taxon>
        <taxon>Kickxellomycetes</taxon>
        <taxon>Kickxellales</taxon>
        <taxon>Kickxellaceae</taxon>
        <taxon>Coemansia</taxon>
    </lineage>
</organism>
<dbReference type="GO" id="GO:0000462">
    <property type="term" value="P:maturation of SSU-rRNA from tricistronic rRNA transcript (SSU-rRNA, 5.8S rRNA, LSU-rRNA)"/>
    <property type="evidence" value="ECO:0007669"/>
    <property type="project" value="TreeGrafter"/>
</dbReference>
<dbReference type="Proteomes" id="UP000242474">
    <property type="component" value="Unassembled WGS sequence"/>
</dbReference>
<feature type="non-terminal residue" evidence="2">
    <location>
        <position position="1"/>
    </location>
</feature>
<dbReference type="PANTHER" id="PTHR13237">
    <property type="entry name" value="SOMETHING ABOUT SILENCING PROTEIN 10-RELATED"/>
    <property type="match status" value="1"/>
</dbReference>
<evidence type="ECO:0000256" key="1">
    <source>
        <dbReference type="SAM" id="Coils"/>
    </source>
</evidence>
<name>A0A2G5B871_COERN</name>
<dbReference type="Pfam" id="PF04000">
    <property type="entry name" value="Sas10_Utp3"/>
    <property type="match status" value="1"/>
</dbReference>
<dbReference type="PANTHER" id="PTHR13237:SF9">
    <property type="entry name" value="NEUROGUIDIN"/>
    <property type="match status" value="1"/>
</dbReference>
<dbReference type="AlphaFoldDB" id="A0A2G5B871"/>
<dbReference type="GO" id="GO:0032040">
    <property type="term" value="C:small-subunit processome"/>
    <property type="evidence" value="ECO:0007669"/>
    <property type="project" value="TreeGrafter"/>
</dbReference>
<accession>A0A2G5B871</accession>
<sequence length="254" mass="29255">LDAMRTQADQVRELVDKLRQRVEDGELTTGNGLSFLETKHHTMLSYISELAYIAVLKLHGQQLEGHPVVQWLIEDRMVLEKMRPLEQRLRYQIDKLLRNAVVSNEGAKLAATMLRDDAMADPSAFRPNPSSLEVDIREEDAKAIESGIYRAPKQIPVHYEEDTTQAAKQEREEQRMVERASRSRLVRDLMVEYDDRPEMTTASGNPSIGITDARMERLAEEKARYEEDNFTRLAVGKKERKGMRKRLAGLEDEF</sequence>
<evidence type="ECO:0000313" key="2">
    <source>
        <dbReference type="EMBL" id="PIA15191.1"/>
    </source>
</evidence>
<feature type="coiled-coil region" evidence="1">
    <location>
        <begin position="208"/>
        <end position="253"/>
    </location>
</feature>
<evidence type="ECO:0008006" key="4">
    <source>
        <dbReference type="Google" id="ProtNLM"/>
    </source>
</evidence>
<keyword evidence="3" id="KW-1185">Reference proteome</keyword>
<reference evidence="2 3" key="1">
    <citation type="journal article" date="2015" name="Genome Biol. Evol.">
        <title>Phylogenomic analyses indicate that early fungi evolved digesting cell walls of algal ancestors of land plants.</title>
        <authorList>
            <person name="Chang Y."/>
            <person name="Wang S."/>
            <person name="Sekimoto S."/>
            <person name="Aerts A.L."/>
            <person name="Choi C."/>
            <person name="Clum A."/>
            <person name="LaButti K.M."/>
            <person name="Lindquist E.A."/>
            <person name="Yee Ngan C."/>
            <person name="Ohm R.A."/>
            <person name="Salamov A.A."/>
            <person name="Grigoriev I.V."/>
            <person name="Spatafora J.W."/>
            <person name="Berbee M.L."/>
        </authorList>
    </citation>
    <scope>NUCLEOTIDE SEQUENCE [LARGE SCALE GENOMIC DNA]</scope>
    <source>
        <strain evidence="2 3">NRRL 1564</strain>
    </source>
</reference>
<feature type="coiled-coil region" evidence="1">
    <location>
        <begin position="1"/>
        <end position="28"/>
    </location>
</feature>
<dbReference type="EMBL" id="KZ303509">
    <property type="protein sequence ID" value="PIA15191.1"/>
    <property type="molecule type" value="Genomic_DNA"/>
</dbReference>
<dbReference type="OrthoDB" id="203440at2759"/>
<gene>
    <name evidence="2" type="ORF">COEREDRAFT_34829</name>
</gene>
<feature type="non-terminal residue" evidence="2">
    <location>
        <position position="254"/>
    </location>
</feature>